<dbReference type="InterPro" id="IPR017847">
    <property type="entry name" value="T6SS_RhsGE_Vgr_subset"/>
</dbReference>
<comment type="similarity">
    <text evidence="1">Belongs to the VgrG protein family.</text>
</comment>
<dbReference type="Gene3D" id="2.40.50.230">
    <property type="entry name" value="Gp5 N-terminal domain"/>
    <property type="match status" value="1"/>
</dbReference>
<evidence type="ECO:0000259" key="3">
    <source>
        <dbReference type="Pfam" id="PF04717"/>
    </source>
</evidence>
<dbReference type="InterPro" id="IPR006533">
    <property type="entry name" value="T6SS_Vgr_RhsGE"/>
</dbReference>
<dbReference type="Gene3D" id="3.55.50.10">
    <property type="entry name" value="Baseplate protein-like domains"/>
    <property type="match status" value="1"/>
</dbReference>
<dbReference type="OrthoDB" id="1907165at2"/>
<feature type="domain" description="Putative type VI secretion system Rhs element associated Vgr" evidence="5">
    <location>
        <begin position="602"/>
        <end position="708"/>
    </location>
</feature>
<dbReference type="InterPro" id="IPR006531">
    <property type="entry name" value="Gp5/Vgr_OB"/>
</dbReference>
<name>A0A0G3BN75_9BURK</name>
<proteinExistence type="inferred from homology"/>
<sequence>MLRGSLGAPAALNTIARALGVTLTSDTRLFELSGGGAVDRLLVESWVADEGLSDSFEYRVTALSVDAHIPLDQLLGQRAVLTVSLADGSRATRTGIVMQAGTLQSDGGLARYQLIIRPWLAVLKLQRRSQSFIDKTVVQIVESIFAAHSSVAAWRWSDEVSSDLAQVPPRHYCNQFRETAYDFIRRILAEEGIGWCYEEDEAAPYGHRVLFFSDSARLPEDLSSKRDGGIRFHRASSQEDSDAVQQFAQWHRLAPATFTLQAWHYGAKSGRSASVPTLGAVGGKNAPHVESYDASGGVDHHNGVTALASEHYSRRLLEAHEARRQRYVGEGTVRSLRPGTQFSLRGAPLAAGEDTRYTVTAVRQAGINNLPKDLNDRIAARLGQAELQLDGVKLSDTLRAQVQTSGYANEFECLPAQRPWRPMLVDETGARLNPKPTVHGPQSAVVVGPEGNTQPQGADEIYTDRLGRVRVQFHWQAAGHHGDGSSDHSIWVRVAQRYAGPGMGAQFVPRIGQEVLVDFEELDIDRPVVLAAFYNGRGEGGVPATPGGAAAETDTGVFGQSTDHGPSGQGNLAGGQGPAWHGAAAAEDHQRNAAALSGVKTKEFGGEGYNQLVFDDSDGQLRVQAGNSQYATWLNLGHLLHQADNHRGSFRGTGFELRTDAYGAIQGGRGVLLSSFGTSAAAPAGDDAPGMALAKQAHQLSQTFSEAAKTHQTVQQAGHMGSIKPNSSSLDAEAAPLRALHTALSGTVAQLDYDSALNDAAQKHTQAKPEKLPHTTDPVVAVAAKAGLALSAGQDLQMSAAETVHLATGQDTHVAVRGQARLHTGQAIGVLAGSVKAGQGAAGTGLTLVAGQGNIDVQAQADALQVAAHQQIDIKSKNAHIDWAAVKKITLATAGGASITIDANGIVTQCPGKITVHAGKKSFAGPQHVSYDMPLMPKGDFKPNSKRLFSE</sequence>
<dbReference type="InterPro" id="IPR028244">
    <property type="entry name" value="T6SS_Rhs_Vgr_dom"/>
</dbReference>
<dbReference type="InterPro" id="IPR018769">
    <property type="entry name" value="VgrG2_DUF2345"/>
</dbReference>
<evidence type="ECO:0000256" key="2">
    <source>
        <dbReference type="SAM" id="MobiDB-lite"/>
    </source>
</evidence>
<dbReference type="Gene3D" id="2.30.110.50">
    <property type="match status" value="1"/>
</dbReference>
<dbReference type="Pfam" id="PF10106">
    <property type="entry name" value="DUF2345"/>
    <property type="match status" value="1"/>
</dbReference>
<evidence type="ECO:0000259" key="4">
    <source>
        <dbReference type="Pfam" id="PF10106"/>
    </source>
</evidence>
<feature type="domain" description="DUF2345" evidence="4">
    <location>
        <begin position="769"/>
        <end position="927"/>
    </location>
</feature>
<dbReference type="STRING" id="413882.AAW51_4213"/>
<dbReference type="AlphaFoldDB" id="A0A0G3BN75"/>
<protein>
    <recommendedName>
        <fullName evidence="8">Type VI secretion system tip protein VgrG</fullName>
    </recommendedName>
</protein>
<dbReference type="PATRIC" id="fig|413882.6.peg.4404"/>
<evidence type="ECO:0000256" key="1">
    <source>
        <dbReference type="ARBA" id="ARBA00005558"/>
    </source>
</evidence>
<dbReference type="Pfam" id="PF05954">
    <property type="entry name" value="Phage_GPD"/>
    <property type="match status" value="1"/>
</dbReference>
<gene>
    <name evidence="6" type="ORF">AAW51_4213</name>
</gene>
<dbReference type="SUPFAM" id="SSF69255">
    <property type="entry name" value="gp5 N-terminal domain-like"/>
    <property type="match status" value="1"/>
</dbReference>
<organism evidence="6 7">
    <name type="scientific">Caldimonas brevitalea</name>
    <dbReference type="NCBI Taxonomy" id="413882"/>
    <lineage>
        <taxon>Bacteria</taxon>
        <taxon>Pseudomonadati</taxon>
        <taxon>Pseudomonadota</taxon>
        <taxon>Betaproteobacteria</taxon>
        <taxon>Burkholderiales</taxon>
        <taxon>Sphaerotilaceae</taxon>
        <taxon>Caldimonas</taxon>
    </lineage>
</organism>
<dbReference type="Gene3D" id="4.10.220.110">
    <property type="match status" value="1"/>
</dbReference>
<dbReference type="Pfam" id="PF04717">
    <property type="entry name" value="Phage_base_V"/>
    <property type="match status" value="1"/>
</dbReference>
<dbReference type="NCBIfam" id="TIGR03361">
    <property type="entry name" value="VI_Rhs_Vgr"/>
    <property type="match status" value="1"/>
</dbReference>
<dbReference type="SUPFAM" id="SSF69279">
    <property type="entry name" value="Phage tail proteins"/>
    <property type="match status" value="2"/>
</dbReference>
<keyword evidence="7" id="KW-1185">Reference proteome</keyword>
<dbReference type="RefSeq" id="WP_047198122.1">
    <property type="nucleotide sequence ID" value="NZ_CP011371.1"/>
</dbReference>
<dbReference type="Pfam" id="PF13296">
    <property type="entry name" value="T6SS_Vgr"/>
    <property type="match status" value="1"/>
</dbReference>
<evidence type="ECO:0000313" key="6">
    <source>
        <dbReference type="EMBL" id="AKJ30904.1"/>
    </source>
</evidence>
<dbReference type="EMBL" id="CP011371">
    <property type="protein sequence ID" value="AKJ30904.1"/>
    <property type="molecule type" value="Genomic_DNA"/>
</dbReference>
<evidence type="ECO:0000313" key="7">
    <source>
        <dbReference type="Proteomes" id="UP000035352"/>
    </source>
</evidence>
<dbReference type="InterPro" id="IPR037026">
    <property type="entry name" value="Vgr_OB-fold_dom_sf"/>
</dbReference>
<evidence type="ECO:0008006" key="8">
    <source>
        <dbReference type="Google" id="ProtNLM"/>
    </source>
</evidence>
<reference evidence="6 7" key="1">
    <citation type="submission" date="2015-05" db="EMBL/GenBank/DDBJ databases">
        <authorList>
            <person name="Tang B."/>
            <person name="Yu Y."/>
        </authorList>
    </citation>
    <scope>NUCLEOTIDE SEQUENCE [LARGE SCALE GENOMIC DNA]</scope>
    <source>
        <strain evidence="6 7">DSM 7029</strain>
    </source>
</reference>
<evidence type="ECO:0000259" key="5">
    <source>
        <dbReference type="Pfam" id="PF13296"/>
    </source>
</evidence>
<feature type="compositionally biased region" description="Gly residues" evidence="2">
    <location>
        <begin position="567"/>
        <end position="577"/>
    </location>
</feature>
<feature type="region of interest" description="Disordered" evidence="2">
    <location>
        <begin position="432"/>
        <end position="456"/>
    </location>
</feature>
<dbReference type="KEGG" id="pbh:AAW51_4213"/>
<dbReference type="Proteomes" id="UP000035352">
    <property type="component" value="Chromosome"/>
</dbReference>
<accession>A0A0G3BN75</accession>
<feature type="domain" description="Gp5/Type VI secretion system Vgr protein OB-fold" evidence="3">
    <location>
        <begin position="463"/>
        <end position="534"/>
    </location>
</feature>
<dbReference type="NCBIfam" id="TIGR01646">
    <property type="entry name" value="vgr_GE"/>
    <property type="match status" value="1"/>
</dbReference>
<feature type="region of interest" description="Disordered" evidence="2">
    <location>
        <begin position="558"/>
        <end position="588"/>
    </location>
</feature>